<dbReference type="EMBL" id="VFQX01000004">
    <property type="protein sequence ID" value="KAF0983812.1"/>
    <property type="molecule type" value="Genomic_DNA"/>
</dbReference>
<dbReference type="RefSeq" id="XP_044568525.1">
    <property type="nucleotide sequence ID" value="XM_044711503.1"/>
</dbReference>
<dbReference type="AlphaFoldDB" id="A0A6A5CA01"/>
<sequence length="204" mass="22961">MPTNTLKHYLELLLLQQKSQFNSTQGSIPASSTHFQHDDKEIDQAAAMVGSIIHKHQQRRHLSSSFFENNNAKNDPSTNQNEKRTVIKEGNVVQCSMNGNMSCDGISPPSSSPCMGVVANDARHYPANVNNQTSSFPFLSNPQNAQITQQKTSLMRYYLKEWMSKEEEQNSLVVASSSDHATTTILVSELCLDIHQLWKFYMPI</sequence>
<dbReference type="GeneID" id="68114945"/>
<keyword evidence="3" id="KW-1185">Reference proteome</keyword>
<dbReference type="VEuPathDB" id="AmoebaDB:NfTy_006270"/>
<reference evidence="2 3" key="1">
    <citation type="journal article" date="2019" name="Sci. Rep.">
        <title>Nanopore sequencing improves the draft genome of the human pathogenic amoeba Naegleria fowleri.</title>
        <authorList>
            <person name="Liechti N."/>
            <person name="Schurch N."/>
            <person name="Bruggmann R."/>
            <person name="Wittwer M."/>
        </authorList>
    </citation>
    <scope>NUCLEOTIDE SEQUENCE [LARGE SCALE GENOMIC DNA]</scope>
    <source>
        <strain evidence="2 3">ATCC 30894</strain>
    </source>
</reference>
<evidence type="ECO:0000256" key="1">
    <source>
        <dbReference type="SAM" id="MobiDB-lite"/>
    </source>
</evidence>
<comment type="caution">
    <text evidence="2">The sequence shown here is derived from an EMBL/GenBank/DDBJ whole genome shotgun (WGS) entry which is preliminary data.</text>
</comment>
<feature type="compositionally biased region" description="Polar residues" evidence="1">
    <location>
        <begin position="63"/>
        <end position="80"/>
    </location>
</feature>
<gene>
    <name evidence="2" type="ORF">FDP41_007727</name>
</gene>
<evidence type="ECO:0000313" key="2">
    <source>
        <dbReference type="EMBL" id="KAF0983812.1"/>
    </source>
</evidence>
<name>A0A6A5CA01_NAEFO</name>
<proteinExistence type="predicted"/>
<protein>
    <submittedName>
        <fullName evidence="2">Uncharacterized protein</fullName>
    </submittedName>
</protein>
<dbReference type="Proteomes" id="UP000444721">
    <property type="component" value="Unassembled WGS sequence"/>
</dbReference>
<dbReference type="VEuPathDB" id="AmoebaDB:FDP41_007727"/>
<evidence type="ECO:0000313" key="3">
    <source>
        <dbReference type="Proteomes" id="UP000444721"/>
    </source>
</evidence>
<dbReference type="VEuPathDB" id="AmoebaDB:NF0016910"/>
<feature type="region of interest" description="Disordered" evidence="1">
    <location>
        <begin position="59"/>
        <end position="84"/>
    </location>
</feature>
<accession>A0A6A5CA01</accession>
<organism evidence="2 3">
    <name type="scientific">Naegleria fowleri</name>
    <name type="common">Brain eating amoeba</name>
    <dbReference type="NCBI Taxonomy" id="5763"/>
    <lineage>
        <taxon>Eukaryota</taxon>
        <taxon>Discoba</taxon>
        <taxon>Heterolobosea</taxon>
        <taxon>Tetramitia</taxon>
        <taxon>Eutetramitia</taxon>
        <taxon>Vahlkampfiidae</taxon>
        <taxon>Naegleria</taxon>
    </lineage>
</organism>